<feature type="signal peptide" evidence="1">
    <location>
        <begin position="1"/>
        <end position="20"/>
    </location>
</feature>
<protein>
    <submittedName>
        <fullName evidence="2">Conjugal transfer protein TraF</fullName>
    </submittedName>
</protein>
<dbReference type="InterPro" id="IPR032811">
    <property type="entry name" value="Put_conjugal_transfer"/>
</dbReference>
<sequence>MKKVLLTLAVSAAFSSQAFSATTFDARSVGMGGIGVSTSNYLMAPFHNPALVAKYGDSDDVGILLPSIGVNLQDKGEMVDGIDSAVDAIDALEADRTQHNASNVVEALAALNRDSAYVQAGVGMAVAIPNQWVSVNLFTQGYADAFVYADVAGSDLNESDLLNPSHRYDSTATVAGIAVVEFGAALAKEYKLDNSVIYYGLTPKIQQVKTINYVADINNFEFDDMTDDQYQNSETSFNLDAGVAYTMNNGLSLGLVGRNLISQSYDTVALDGVKASYSINPVFVASASYNYSWFTVGADIELNETERFEDMSGFMNSIDSSSDNTQLAGIGIELNAWDWAQLRVGYQTDIANNLDDQFTAGIGISPFGTVRIDLAGSYSGENQLGVSLQTSMTF</sequence>
<feature type="chain" id="PRO_5030556326" evidence="1">
    <location>
        <begin position="21"/>
        <end position="394"/>
    </location>
</feature>
<accession>A0A5Q6PFF4</accession>
<organism evidence="2 3">
    <name type="scientific">Vibrio cholerae</name>
    <dbReference type="NCBI Taxonomy" id="666"/>
    <lineage>
        <taxon>Bacteria</taxon>
        <taxon>Pseudomonadati</taxon>
        <taxon>Pseudomonadota</taxon>
        <taxon>Gammaproteobacteria</taxon>
        <taxon>Vibrionales</taxon>
        <taxon>Vibrionaceae</taxon>
        <taxon>Vibrio</taxon>
    </lineage>
</organism>
<dbReference type="Pfam" id="PF13729">
    <property type="entry name" value="TraF_2"/>
    <property type="match status" value="1"/>
</dbReference>
<dbReference type="AlphaFoldDB" id="A0A5Q6PFF4"/>
<proteinExistence type="predicted"/>
<dbReference type="EMBL" id="VUAA01000019">
    <property type="protein sequence ID" value="KAA1253627.1"/>
    <property type="molecule type" value="Genomic_DNA"/>
</dbReference>
<gene>
    <name evidence="2" type="ORF">F0M16_16250</name>
</gene>
<name>A0A5Q6PFF4_VIBCL</name>
<keyword evidence="1" id="KW-0732">Signal</keyword>
<dbReference type="Gene3D" id="2.40.160.60">
    <property type="entry name" value="Outer membrane protein transport protein (OMPP1/FadL/TodX)"/>
    <property type="match status" value="1"/>
</dbReference>
<evidence type="ECO:0000313" key="2">
    <source>
        <dbReference type="EMBL" id="KAA1253627.1"/>
    </source>
</evidence>
<reference evidence="2 3" key="1">
    <citation type="submission" date="2019-09" db="EMBL/GenBank/DDBJ databases">
        <authorList>
            <person name="Kritzky A."/>
            <person name="Schelkanova E.Y."/>
            <person name="Alkhova Z.V."/>
            <person name="Smirnova N.I."/>
        </authorList>
    </citation>
    <scope>NUCLEOTIDE SEQUENCE [LARGE SCALE GENOMIC DNA]</scope>
    <source>
        <strain evidence="2 3">M1526</strain>
    </source>
</reference>
<comment type="caution">
    <text evidence="2">The sequence shown here is derived from an EMBL/GenBank/DDBJ whole genome shotgun (WGS) entry which is preliminary data.</text>
</comment>
<evidence type="ECO:0000256" key="1">
    <source>
        <dbReference type="SAM" id="SignalP"/>
    </source>
</evidence>
<evidence type="ECO:0000313" key="3">
    <source>
        <dbReference type="Proteomes" id="UP000323225"/>
    </source>
</evidence>
<dbReference type="Proteomes" id="UP000323225">
    <property type="component" value="Unassembled WGS sequence"/>
</dbReference>